<dbReference type="AlphaFoldDB" id="A0A7C9QU85"/>
<keyword evidence="2" id="KW-0812">Transmembrane</keyword>
<name>A0A7C9QU85_9PROT</name>
<protein>
    <recommendedName>
        <fullName evidence="5">Glutamine amidotransferase domain-containing protein</fullName>
    </recommendedName>
</protein>
<evidence type="ECO:0000313" key="4">
    <source>
        <dbReference type="Proteomes" id="UP000480684"/>
    </source>
</evidence>
<dbReference type="RefSeq" id="WP_163679641.1">
    <property type="nucleotide sequence ID" value="NZ_JAAIYP010000038.1"/>
</dbReference>
<reference evidence="3 4" key="1">
    <citation type="submission" date="2020-02" db="EMBL/GenBank/DDBJ databases">
        <authorList>
            <person name="Dziuba M."/>
            <person name="Kuznetsov B."/>
            <person name="Mardanov A."/>
            <person name="Ravin N."/>
            <person name="Grouzdev D."/>
        </authorList>
    </citation>
    <scope>NUCLEOTIDE SEQUENCE [LARGE SCALE GENOMIC DNA]</scope>
    <source>
        <strain evidence="3 4">SpK</strain>
    </source>
</reference>
<proteinExistence type="predicted"/>
<feature type="region of interest" description="Disordered" evidence="1">
    <location>
        <begin position="532"/>
        <end position="560"/>
    </location>
</feature>
<dbReference type="EMBL" id="JAAIYP010000038">
    <property type="protein sequence ID" value="NFV80780.1"/>
    <property type="molecule type" value="Genomic_DNA"/>
</dbReference>
<sequence length="680" mass="72669">MNVTASIMLAPLLPWPWLAGLAAVALAVVALALIRRARGAWWRLGTVAVLVLALLDPRLVTEQRQPLSDLVLVVVDDSASQRIGDRRAQTEKALGELRDKLGRQPNLDIRVERVGGDGEDGTRLFAAVDRALADVPRRRVAAVVMITDGRVHDLPTDGGASLGTPLHALITGHPGERDRRLVATRNPGYALVGKTASIGFRVDDPGYDGPVAVSLLVDGRPQPALSVPANHETQVEIPVTHAGATVVELETEAGDDELSLANNRLAIGVSGVRDRLKVLLVSGEPHAGERTWRNLLKADPAVDLVHFTILRPPEKDDRTPIRELALITFPVRELFEERLNDFDLVVFDRYRRRGVLAGAYYQALAAYVKRGGALLVASGAEFAEPGGLYDTPLAPILPTEPTGRVLEQGFVPHLTDLGRRHPVTAALIGNGHWGEWLRQVAAVPRRDTVTLMSGADGLPLLVLGKVGEGRVAQLLSDTIWLWARGYDGGGPHDEVLRRLAHWLMKEPELEEDSLSAEIKGNRLEVVRRSLAPPPPAVTVTDPDGTRTTLPLSPLPDGRASAAATVERPGLYRIDDGERVAIAAVGSLAPLEESELAATAATLAPVATASGGSVRFLAEDGVPDFRKVGESRTASGRGWAGLVGRGDSTVSGVRETPLLPSLALMALALGALAAAWTREGR</sequence>
<feature type="transmembrane region" description="Helical" evidence="2">
    <location>
        <begin position="15"/>
        <end position="34"/>
    </location>
</feature>
<evidence type="ECO:0008006" key="5">
    <source>
        <dbReference type="Google" id="ProtNLM"/>
    </source>
</evidence>
<evidence type="ECO:0000256" key="1">
    <source>
        <dbReference type="SAM" id="MobiDB-lite"/>
    </source>
</evidence>
<keyword evidence="2" id="KW-0472">Membrane</keyword>
<keyword evidence="2" id="KW-1133">Transmembrane helix</keyword>
<comment type="caution">
    <text evidence="3">The sequence shown here is derived from an EMBL/GenBank/DDBJ whole genome shotgun (WGS) entry which is preliminary data.</text>
</comment>
<keyword evidence="4" id="KW-1185">Reference proteome</keyword>
<dbReference type="PANTHER" id="PTHR37947:SF1">
    <property type="entry name" value="BLL2462 PROTEIN"/>
    <property type="match status" value="1"/>
</dbReference>
<dbReference type="PANTHER" id="PTHR37947">
    <property type="entry name" value="BLL2462 PROTEIN"/>
    <property type="match status" value="1"/>
</dbReference>
<dbReference type="SUPFAM" id="SSF52317">
    <property type="entry name" value="Class I glutamine amidotransferase-like"/>
    <property type="match status" value="1"/>
</dbReference>
<accession>A0A7C9QU85</accession>
<feature type="transmembrane region" description="Helical" evidence="2">
    <location>
        <begin position="41"/>
        <end position="60"/>
    </location>
</feature>
<gene>
    <name evidence="3" type="ORF">G4223_11735</name>
</gene>
<evidence type="ECO:0000256" key="2">
    <source>
        <dbReference type="SAM" id="Phobius"/>
    </source>
</evidence>
<dbReference type="InterPro" id="IPR029062">
    <property type="entry name" value="Class_I_gatase-like"/>
</dbReference>
<dbReference type="Proteomes" id="UP000480684">
    <property type="component" value="Unassembled WGS sequence"/>
</dbReference>
<organism evidence="3 4">
    <name type="scientific">Magnetospirillum aberrantis SpK</name>
    <dbReference type="NCBI Taxonomy" id="908842"/>
    <lineage>
        <taxon>Bacteria</taxon>
        <taxon>Pseudomonadati</taxon>
        <taxon>Pseudomonadota</taxon>
        <taxon>Alphaproteobacteria</taxon>
        <taxon>Rhodospirillales</taxon>
        <taxon>Rhodospirillaceae</taxon>
        <taxon>Magnetospirillum</taxon>
    </lineage>
</organism>
<evidence type="ECO:0000313" key="3">
    <source>
        <dbReference type="EMBL" id="NFV80780.1"/>
    </source>
</evidence>
<dbReference type="Gene3D" id="3.40.50.880">
    <property type="match status" value="1"/>
</dbReference>